<dbReference type="SUPFAM" id="SSF53474">
    <property type="entry name" value="alpha/beta-Hydrolases"/>
    <property type="match status" value="1"/>
</dbReference>
<evidence type="ECO:0000259" key="1">
    <source>
        <dbReference type="Pfam" id="PF00561"/>
    </source>
</evidence>
<gene>
    <name evidence="2" type="ORF">DFR69_10522</name>
</gene>
<organism evidence="2 3">
    <name type="scientific">Nocardia neocaledoniensis</name>
    <dbReference type="NCBI Taxonomy" id="236511"/>
    <lineage>
        <taxon>Bacteria</taxon>
        <taxon>Bacillati</taxon>
        <taxon>Actinomycetota</taxon>
        <taxon>Actinomycetes</taxon>
        <taxon>Mycobacteriales</taxon>
        <taxon>Nocardiaceae</taxon>
        <taxon>Nocardia</taxon>
    </lineage>
</organism>
<evidence type="ECO:0000313" key="3">
    <source>
        <dbReference type="Proteomes" id="UP000246410"/>
    </source>
</evidence>
<keyword evidence="3" id="KW-1185">Reference proteome</keyword>
<dbReference type="GO" id="GO:0003824">
    <property type="term" value="F:catalytic activity"/>
    <property type="evidence" value="ECO:0007669"/>
    <property type="project" value="UniProtKB-ARBA"/>
</dbReference>
<dbReference type="PANTHER" id="PTHR43798">
    <property type="entry name" value="MONOACYLGLYCEROL LIPASE"/>
    <property type="match status" value="1"/>
</dbReference>
<feature type="domain" description="AB hydrolase-1" evidence="1">
    <location>
        <begin position="20"/>
        <end position="244"/>
    </location>
</feature>
<dbReference type="RefSeq" id="WP_110038342.1">
    <property type="nucleotide sequence ID" value="NZ_QGTL01000005.1"/>
</dbReference>
<dbReference type="Gene3D" id="3.40.50.1820">
    <property type="entry name" value="alpha/beta hydrolase"/>
    <property type="match status" value="1"/>
</dbReference>
<dbReference type="Pfam" id="PF00561">
    <property type="entry name" value="Abhydrolase_1"/>
    <property type="match status" value="1"/>
</dbReference>
<dbReference type="AlphaFoldDB" id="A0A317NHQ8"/>
<sequence length="266" mass="27540">MTTQSTSEFVGSVYGSGPGILLAHGASSDIEDSFGPIVPRLAEANSVVAVDYPGSGRTPRATTPLALDGLADGLVSAALQAGQEQFTVVGFSTGAAVAVRIATRHPQRVTGLVLSAGFAHPNARLRLVVATWRRLAASGDTRSLAAYLTLLGWSPGWLDTRSDGEIGALVDTIGPALPAGADDQLDLLTRVDVRSELADIRVPTVVIAGAHDLVVSASHAIELASGIPNALLLELDSGHALASERPAEWAEAINVASRTNHETMCR</sequence>
<protein>
    <submittedName>
        <fullName evidence="2">Pimeloyl-ACP methyl ester carboxylesterase</fullName>
    </submittedName>
</protein>
<name>A0A317NHQ8_9NOCA</name>
<dbReference type="GO" id="GO:0016020">
    <property type="term" value="C:membrane"/>
    <property type="evidence" value="ECO:0007669"/>
    <property type="project" value="TreeGrafter"/>
</dbReference>
<dbReference type="InterPro" id="IPR029058">
    <property type="entry name" value="AB_hydrolase_fold"/>
</dbReference>
<dbReference type="PANTHER" id="PTHR43798:SF33">
    <property type="entry name" value="HYDROLASE, PUTATIVE (AFU_ORTHOLOGUE AFUA_2G14860)-RELATED"/>
    <property type="match status" value="1"/>
</dbReference>
<dbReference type="EMBL" id="QGTL01000005">
    <property type="protein sequence ID" value="PWV74956.1"/>
    <property type="molecule type" value="Genomic_DNA"/>
</dbReference>
<dbReference type="Proteomes" id="UP000246410">
    <property type="component" value="Unassembled WGS sequence"/>
</dbReference>
<dbReference type="InterPro" id="IPR000073">
    <property type="entry name" value="AB_hydrolase_1"/>
</dbReference>
<dbReference type="PRINTS" id="PR00111">
    <property type="entry name" value="ABHYDROLASE"/>
</dbReference>
<dbReference type="InterPro" id="IPR050266">
    <property type="entry name" value="AB_hydrolase_sf"/>
</dbReference>
<comment type="caution">
    <text evidence="2">The sequence shown here is derived from an EMBL/GenBank/DDBJ whole genome shotgun (WGS) entry which is preliminary data.</text>
</comment>
<proteinExistence type="predicted"/>
<evidence type="ECO:0000313" key="2">
    <source>
        <dbReference type="EMBL" id="PWV74956.1"/>
    </source>
</evidence>
<accession>A0A317NHQ8</accession>
<reference evidence="2 3" key="1">
    <citation type="submission" date="2018-05" db="EMBL/GenBank/DDBJ databases">
        <title>Genomic Encyclopedia of Type Strains, Phase IV (KMG-IV): sequencing the most valuable type-strain genomes for metagenomic binning, comparative biology and taxonomic classification.</title>
        <authorList>
            <person name="Goeker M."/>
        </authorList>
    </citation>
    <scope>NUCLEOTIDE SEQUENCE [LARGE SCALE GENOMIC DNA]</scope>
    <source>
        <strain evidence="2 3">DSM 44717</strain>
    </source>
</reference>